<comment type="pathway">
    <text evidence="2">Sulfur metabolism; glutathione biosynthesis; glutathione from L-cysteine and L-glutamate: step 2/2.</text>
</comment>
<dbReference type="InterPro" id="IPR004887">
    <property type="entry name" value="GSH_synth_subst-bd"/>
</dbReference>
<dbReference type="PANTHER" id="PTHR11130">
    <property type="entry name" value="GLUTATHIONE SYNTHETASE"/>
    <property type="match status" value="1"/>
</dbReference>
<dbReference type="EnsemblMetazoa" id="CJA08052.1">
    <property type="protein sequence ID" value="CJA08052.1"/>
    <property type="gene ID" value="WBGene00127256"/>
</dbReference>
<comment type="similarity">
    <text evidence="3">Belongs to the eukaryotic GSH synthase family.</text>
</comment>
<dbReference type="EC" id="6.3.2.3" evidence="4"/>
<dbReference type="InterPro" id="IPR014049">
    <property type="entry name" value="Glutathione_synthase_N_euk"/>
</dbReference>
<dbReference type="InterPro" id="IPR037013">
    <property type="entry name" value="GSH-S_sub-bd_sf"/>
</dbReference>
<keyword evidence="8" id="KW-0479">Metal-binding</keyword>
<keyword evidence="16" id="KW-1185">Reference proteome</keyword>
<evidence type="ECO:0000259" key="14">
    <source>
        <dbReference type="Pfam" id="PF03199"/>
    </source>
</evidence>
<evidence type="ECO:0000256" key="6">
    <source>
        <dbReference type="ARBA" id="ARBA00022598"/>
    </source>
</evidence>
<evidence type="ECO:0000313" key="16">
    <source>
        <dbReference type="Proteomes" id="UP000005237"/>
    </source>
</evidence>
<evidence type="ECO:0000256" key="7">
    <source>
        <dbReference type="ARBA" id="ARBA00022684"/>
    </source>
</evidence>
<reference evidence="15" key="2">
    <citation type="submission" date="2022-06" db="UniProtKB">
        <authorList>
            <consortium name="EnsemblMetazoa"/>
        </authorList>
    </citation>
    <scope>IDENTIFICATION</scope>
    <source>
        <strain evidence="15">DF5081</strain>
    </source>
</reference>
<evidence type="ECO:0000256" key="8">
    <source>
        <dbReference type="ARBA" id="ARBA00022723"/>
    </source>
</evidence>
<dbReference type="AlphaFoldDB" id="A0A8R1DNV6"/>
<keyword evidence="11" id="KW-0460">Magnesium</keyword>
<comment type="catalytic activity">
    <reaction evidence="13">
        <text>gamma-L-glutamyl-L-cysteine + glycine + ATP = glutathione + ADP + phosphate + H(+)</text>
        <dbReference type="Rhea" id="RHEA:13557"/>
        <dbReference type="ChEBI" id="CHEBI:15378"/>
        <dbReference type="ChEBI" id="CHEBI:30616"/>
        <dbReference type="ChEBI" id="CHEBI:43474"/>
        <dbReference type="ChEBI" id="CHEBI:57305"/>
        <dbReference type="ChEBI" id="CHEBI:57925"/>
        <dbReference type="ChEBI" id="CHEBI:58173"/>
        <dbReference type="ChEBI" id="CHEBI:456216"/>
        <dbReference type="EC" id="6.3.2.3"/>
    </reaction>
    <physiologicalReaction direction="left-to-right" evidence="13">
        <dbReference type="Rhea" id="RHEA:13558"/>
    </physiologicalReaction>
</comment>
<evidence type="ECO:0000256" key="13">
    <source>
        <dbReference type="ARBA" id="ARBA00048871"/>
    </source>
</evidence>
<organism evidence="15 16">
    <name type="scientific">Caenorhabditis japonica</name>
    <dbReference type="NCBI Taxonomy" id="281687"/>
    <lineage>
        <taxon>Eukaryota</taxon>
        <taxon>Metazoa</taxon>
        <taxon>Ecdysozoa</taxon>
        <taxon>Nematoda</taxon>
        <taxon>Chromadorea</taxon>
        <taxon>Rhabditida</taxon>
        <taxon>Rhabditina</taxon>
        <taxon>Rhabditomorpha</taxon>
        <taxon>Rhabditoidea</taxon>
        <taxon>Rhabditidae</taxon>
        <taxon>Peloderinae</taxon>
        <taxon>Caenorhabditis</taxon>
    </lineage>
</organism>
<dbReference type="GO" id="GO:0005524">
    <property type="term" value="F:ATP binding"/>
    <property type="evidence" value="ECO:0007669"/>
    <property type="project" value="UniProtKB-KW"/>
</dbReference>
<dbReference type="PANTHER" id="PTHR11130:SF0">
    <property type="entry name" value="GLUTATHIONE SYNTHETASE"/>
    <property type="match status" value="1"/>
</dbReference>
<comment type="cofactor">
    <cofactor evidence="1">
        <name>Mg(2+)</name>
        <dbReference type="ChEBI" id="CHEBI:18420"/>
    </cofactor>
</comment>
<dbReference type="GO" id="GO:0005829">
    <property type="term" value="C:cytosol"/>
    <property type="evidence" value="ECO:0007669"/>
    <property type="project" value="TreeGrafter"/>
</dbReference>
<keyword evidence="6" id="KW-0436">Ligase</keyword>
<evidence type="ECO:0000313" key="15">
    <source>
        <dbReference type="EnsemblMetazoa" id="CJA08052.1"/>
    </source>
</evidence>
<dbReference type="GO" id="GO:0046872">
    <property type="term" value="F:metal ion binding"/>
    <property type="evidence" value="ECO:0007669"/>
    <property type="project" value="UniProtKB-KW"/>
</dbReference>
<dbReference type="SUPFAM" id="SSF56059">
    <property type="entry name" value="Glutathione synthetase ATP-binding domain-like"/>
    <property type="match status" value="1"/>
</dbReference>
<evidence type="ECO:0000256" key="12">
    <source>
        <dbReference type="ARBA" id="ARBA00030403"/>
    </source>
</evidence>
<dbReference type="Pfam" id="PF03199">
    <property type="entry name" value="GSH_synthase"/>
    <property type="match status" value="1"/>
</dbReference>
<dbReference type="GO" id="GO:0043295">
    <property type="term" value="F:glutathione binding"/>
    <property type="evidence" value="ECO:0007669"/>
    <property type="project" value="TreeGrafter"/>
</dbReference>
<dbReference type="SUPFAM" id="SSF52440">
    <property type="entry name" value="PreATP-grasp domain"/>
    <property type="match status" value="1"/>
</dbReference>
<dbReference type="Proteomes" id="UP000005237">
    <property type="component" value="Unassembled WGS sequence"/>
</dbReference>
<evidence type="ECO:0000256" key="5">
    <source>
        <dbReference type="ARBA" id="ARBA00020821"/>
    </source>
</evidence>
<dbReference type="Gene3D" id="3.30.1490.80">
    <property type="match status" value="1"/>
</dbReference>
<feature type="domain" description="Glutathione synthase substrate-binding" evidence="14">
    <location>
        <begin position="217"/>
        <end position="299"/>
    </location>
</feature>
<protein>
    <recommendedName>
        <fullName evidence="5">Glutathione synthetase</fullName>
        <ecNumber evidence="4">6.3.2.3</ecNumber>
    </recommendedName>
    <alternativeName>
        <fullName evidence="12">Glutathione synthase</fullName>
    </alternativeName>
</protein>
<evidence type="ECO:0000256" key="3">
    <source>
        <dbReference type="ARBA" id="ARBA00010385"/>
    </source>
</evidence>
<evidence type="ECO:0000256" key="10">
    <source>
        <dbReference type="ARBA" id="ARBA00022840"/>
    </source>
</evidence>
<dbReference type="Gene3D" id="3.40.50.1760">
    <property type="entry name" value="Glutathione synthase, substrate-binding domain superfamily, eukaryotic"/>
    <property type="match status" value="1"/>
</dbReference>
<keyword evidence="7" id="KW-0317">Glutathione biosynthesis</keyword>
<dbReference type="GO" id="GO:0004363">
    <property type="term" value="F:glutathione synthase activity"/>
    <property type="evidence" value="ECO:0007669"/>
    <property type="project" value="UniProtKB-EC"/>
</dbReference>
<sequence>MAAAPQDDRILLLHAPRLPLEDKKVDELSADLHDWAHANGLVMRLATDKLSSEVCQTTPLTLLPSPFPKNVFDEAVQIQNLYASLYHSIAYEFDFLIDIHKNVVKTDEFTRNMVDILKKVKEQGLKQPITLAIQRSDYMCHKDQFSKEYGLKQIEINNIASSMGAHAQRLTDWHTRVLKSLEIPDDVIRRAIPENKPIPMIAEALFKAWSHFNNPSAVVLVVVENVNQNQIDQRHVEYELEKLGVSPTNILRRNLSECYEQLVLNPDTSDLLIDGRQVAIVYFRAGYSPDHYPTEKAHKRKTPHRLIANQELYHCATPPL</sequence>
<evidence type="ECO:0000256" key="4">
    <source>
        <dbReference type="ARBA" id="ARBA00012214"/>
    </source>
</evidence>
<dbReference type="InterPro" id="IPR014042">
    <property type="entry name" value="Glutathione_synthase_a-hlx"/>
</dbReference>
<evidence type="ECO:0000256" key="9">
    <source>
        <dbReference type="ARBA" id="ARBA00022741"/>
    </source>
</evidence>
<reference evidence="16" key="1">
    <citation type="submission" date="2010-08" db="EMBL/GenBank/DDBJ databases">
        <authorList>
            <consortium name="Caenorhabditis japonica Sequencing Consortium"/>
            <person name="Wilson R.K."/>
        </authorList>
    </citation>
    <scope>NUCLEOTIDE SEQUENCE [LARGE SCALE GENOMIC DNA]</scope>
    <source>
        <strain evidence="16">DF5081</strain>
    </source>
</reference>
<evidence type="ECO:0000256" key="11">
    <source>
        <dbReference type="ARBA" id="ARBA00022842"/>
    </source>
</evidence>
<keyword evidence="10" id="KW-0067">ATP-binding</keyword>
<name>A0A8R1DNV6_CAEJA</name>
<dbReference type="InterPro" id="IPR016185">
    <property type="entry name" value="PreATP-grasp_dom_sf"/>
</dbReference>
<dbReference type="Gene3D" id="1.10.1080.10">
    <property type="entry name" value="Glutathione Synthetase, Chain A, domain 3"/>
    <property type="match status" value="1"/>
</dbReference>
<evidence type="ECO:0000256" key="1">
    <source>
        <dbReference type="ARBA" id="ARBA00001946"/>
    </source>
</evidence>
<proteinExistence type="inferred from homology"/>
<evidence type="ECO:0000256" key="2">
    <source>
        <dbReference type="ARBA" id="ARBA00004965"/>
    </source>
</evidence>
<dbReference type="FunFam" id="3.40.50.1760:FF:000006">
    <property type="entry name" value="Glutathione synthetase"/>
    <property type="match status" value="1"/>
</dbReference>
<dbReference type="InterPro" id="IPR005615">
    <property type="entry name" value="Glutathione_synthase"/>
</dbReference>
<accession>A0A8R1DNV6</accession>
<keyword evidence="9" id="KW-0547">Nucleotide-binding</keyword>
<dbReference type="Pfam" id="PF03917">
    <property type="entry name" value="GSH_synth_ATP"/>
    <property type="match status" value="1"/>
</dbReference>